<keyword evidence="2" id="KW-0812">Transmembrane</keyword>
<proteinExistence type="predicted"/>
<sequence length="118" mass="13871">MLKELCQAGVECMTDMPKPFTSRKEYPEHEEHHDRGEYSTDRREPSMRRKEHEEHSWLEGSYKAIAVTVLTFLFSILILSFVGKFLWNVSVVQMFTIARPVESVWQIIALMLLLSLLR</sequence>
<feature type="compositionally biased region" description="Basic and acidic residues" evidence="1">
    <location>
        <begin position="22"/>
        <end position="56"/>
    </location>
</feature>
<protein>
    <submittedName>
        <fullName evidence="3">Uncharacterized protein</fullName>
    </submittedName>
</protein>
<dbReference type="AlphaFoldDB" id="A0A6C0KSX9"/>
<feature type="region of interest" description="Disordered" evidence="1">
    <location>
        <begin position="18"/>
        <end position="56"/>
    </location>
</feature>
<feature type="transmembrane region" description="Helical" evidence="2">
    <location>
        <begin position="64"/>
        <end position="85"/>
    </location>
</feature>
<keyword evidence="2" id="KW-0472">Membrane</keyword>
<dbReference type="EMBL" id="MN740968">
    <property type="protein sequence ID" value="QHU20301.1"/>
    <property type="molecule type" value="Genomic_DNA"/>
</dbReference>
<organism evidence="3">
    <name type="scientific">viral metagenome</name>
    <dbReference type="NCBI Taxonomy" id="1070528"/>
    <lineage>
        <taxon>unclassified sequences</taxon>
        <taxon>metagenomes</taxon>
        <taxon>organismal metagenomes</taxon>
    </lineage>
</organism>
<accession>A0A6C0KSX9</accession>
<evidence type="ECO:0000256" key="1">
    <source>
        <dbReference type="SAM" id="MobiDB-lite"/>
    </source>
</evidence>
<keyword evidence="2" id="KW-1133">Transmembrane helix</keyword>
<evidence type="ECO:0000256" key="2">
    <source>
        <dbReference type="SAM" id="Phobius"/>
    </source>
</evidence>
<evidence type="ECO:0000313" key="3">
    <source>
        <dbReference type="EMBL" id="QHU20301.1"/>
    </source>
</evidence>
<reference evidence="3" key="1">
    <citation type="journal article" date="2020" name="Nature">
        <title>Giant virus diversity and host interactions through global metagenomics.</title>
        <authorList>
            <person name="Schulz F."/>
            <person name="Roux S."/>
            <person name="Paez-Espino D."/>
            <person name="Jungbluth S."/>
            <person name="Walsh D.A."/>
            <person name="Denef V.J."/>
            <person name="McMahon K.D."/>
            <person name="Konstantinidis K.T."/>
            <person name="Eloe-Fadrosh E.A."/>
            <person name="Kyrpides N.C."/>
            <person name="Woyke T."/>
        </authorList>
    </citation>
    <scope>NUCLEOTIDE SEQUENCE</scope>
    <source>
        <strain evidence="3">GVMAG-S-3300013093-109</strain>
    </source>
</reference>
<name>A0A6C0KSX9_9ZZZZ</name>